<reference evidence="2 3" key="1">
    <citation type="submission" date="2020-08" db="EMBL/GenBank/DDBJ databases">
        <title>Exploring microbial biodiversity for novel pathways involved in the catabolism of aromatic compounds derived from lignin.</title>
        <authorList>
            <person name="Elkins J."/>
        </authorList>
    </citation>
    <scope>NUCLEOTIDE SEQUENCE [LARGE SCALE GENOMIC DNA]</scope>
    <source>
        <strain evidence="2 3">B1D3A</strain>
    </source>
</reference>
<dbReference type="GO" id="GO:0016787">
    <property type="term" value="F:hydrolase activity"/>
    <property type="evidence" value="ECO:0007669"/>
    <property type="project" value="UniProtKB-KW"/>
</dbReference>
<accession>A0ABR6NFC4</accession>
<sequence length="227" mass="25317">MTTPTYSEFVASLAKPGADILASLTPEKAHAWHMASCIPGEAGELYDAIMTADFENLIEELGDLEFYIEGLARPIIGYNRYEIPNKVRFGPPEHRLPGVAADVFDAVKKWVLYNEELDVEALGRAIAGLDWVMDRIRRDYGLTREQTIEHNIAKLSKRYADGYSDQAAQARADKIVPEALSGEYKGWHWNAVSGGGYTARRLYTTSMIDVCPTREELFAHIDGMDAA</sequence>
<evidence type="ECO:0000313" key="2">
    <source>
        <dbReference type="EMBL" id="MBB5985978.1"/>
    </source>
</evidence>
<dbReference type="Proteomes" id="UP001138540">
    <property type="component" value="Unassembled WGS sequence"/>
</dbReference>
<name>A0ABR6NFC4_9SPHN</name>
<organism evidence="2 3">
    <name type="scientific">Sphingobium lignivorans</name>
    <dbReference type="NCBI Taxonomy" id="2735886"/>
    <lineage>
        <taxon>Bacteria</taxon>
        <taxon>Pseudomonadati</taxon>
        <taxon>Pseudomonadota</taxon>
        <taxon>Alphaproteobacteria</taxon>
        <taxon>Sphingomonadales</taxon>
        <taxon>Sphingomonadaceae</taxon>
        <taxon>Sphingobium</taxon>
    </lineage>
</organism>
<comment type="caution">
    <text evidence="2">The sequence shown here is derived from an EMBL/GenBank/DDBJ whole genome shotgun (WGS) entry which is preliminary data.</text>
</comment>
<keyword evidence="2" id="KW-0378">Hydrolase</keyword>
<evidence type="ECO:0000313" key="3">
    <source>
        <dbReference type="Proteomes" id="UP001138540"/>
    </source>
</evidence>
<keyword evidence="3" id="KW-1185">Reference proteome</keyword>
<dbReference type="InterPro" id="IPR004518">
    <property type="entry name" value="MazG-like_dom"/>
</dbReference>
<gene>
    <name evidence="2" type="ORF">HNP60_001952</name>
</gene>
<protein>
    <submittedName>
        <fullName evidence="2">NTP pyrophosphatase (Non-canonical NTP hydrolase)</fullName>
    </submittedName>
</protein>
<proteinExistence type="predicted"/>
<evidence type="ECO:0000259" key="1">
    <source>
        <dbReference type="Pfam" id="PF03819"/>
    </source>
</evidence>
<dbReference type="RefSeq" id="WP_184152990.1">
    <property type="nucleotide sequence ID" value="NZ_JACHKA010000001.1"/>
</dbReference>
<dbReference type="EMBL" id="JACHKA010000001">
    <property type="protein sequence ID" value="MBB5985978.1"/>
    <property type="molecule type" value="Genomic_DNA"/>
</dbReference>
<dbReference type="Pfam" id="PF03819">
    <property type="entry name" value="MazG"/>
    <property type="match status" value="1"/>
</dbReference>
<dbReference type="SUPFAM" id="SSF101386">
    <property type="entry name" value="all-alpha NTP pyrophosphatases"/>
    <property type="match status" value="1"/>
</dbReference>
<feature type="domain" description="NTP pyrophosphohydrolase MazG-like" evidence="1">
    <location>
        <begin position="34"/>
        <end position="66"/>
    </location>
</feature>